<dbReference type="PANTHER" id="PTHR42038:SF2">
    <property type="entry name" value="TERPENE CYCLASE AUSL"/>
    <property type="match status" value="1"/>
</dbReference>
<keyword evidence="2 5" id="KW-0812">Transmembrane</keyword>
<reference evidence="6" key="1">
    <citation type="submission" date="2020-10" db="EMBL/GenBank/DDBJ databases">
        <title>Taxonomic study of unclassified bacteria belonging to the class Ktedonobacteria.</title>
        <authorList>
            <person name="Yabe S."/>
            <person name="Wang C.M."/>
            <person name="Zheng Y."/>
            <person name="Sakai Y."/>
            <person name="Cavaletti L."/>
            <person name="Monciardini P."/>
            <person name="Donadio S."/>
        </authorList>
    </citation>
    <scope>NUCLEOTIDE SEQUENCE</scope>
    <source>
        <strain evidence="6">ID150040</strain>
    </source>
</reference>
<organism evidence="6 7">
    <name type="scientific">Reticulibacter mediterranei</name>
    <dbReference type="NCBI Taxonomy" id="2778369"/>
    <lineage>
        <taxon>Bacteria</taxon>
        <taxon>Bacillati</taxon>
        <taxon>Chloroflexota</taxon>
        <taxon>Ktedonobacteria</taxon>
        <taxon>Ktedonobacterales</taxon>
        <taxon>Reticulibacteraceae</taxon>
        <taxon>Reticulibacter</taxon>
    </lineage>
</organism>
<feature type="transmembrane region" description="Helical" evidence="5">
    <location>
        <begin position="34"/>
        <end position="53"/>
    </location>
</feature>
<feature type="transmembrane region" description="Helical" evidence="5">
    <location>
        <begin position="117"/>
        <end position="137"/>
    </location>
</feature>
<feature type="transmembrane region" description="Helical" evidence="5">
    <location>
        <begin position="59"/>
        <end position="78"/>
    </location>
</feature>
<feature type="transmembrane region" description="Helical" evidence="5">
    <location>
        <begin position="90"/>
        <end position="111"/>
    </location>
</feature>
<sequence length="220" mass="24657">MFVLLMLGSGLFWTITYILIIRRSILDRTYGMPLAALCANISWEFIFSFILPSSSIQRIVNIIWFVLDAGILVCFLRYGRNEFANLSKWIFFTTFGLTLATSFGAVLLVTLEFHDSGAYSAFGQNLMMSALFILMLYRRGSLRGQSIAIAVTKLLGTALASLAFFLYTTISHNSVLLPFLYVSILVYDMIYVAMVYKQQRAAKQTSIEATASASHVELSL</sequence>
<dbReference type="InterPro" id="IPR039020">
    <property type="entry name" value="PaxB-like"/>
</dbReference>
<evidence type="ECO:0000256" key="4">
    <source>
        <dbReference type="ARBA" id="ARBA00023136"/>
    </source>
</evidence>
<evidence type="ECO:0000256" key="2">
    <source>
        <dbReference type="ARBA" id="ARBA00022692"/>
    </source>
</evidence>
<keyword evidence="4 5" id="KW-0472">Membrane</keyword>
<evidence type="ECO:0000313" key="6">
    <source>
        <dbReference type="EMBL" id="GHO96332.1"/>
    </source>
</evidence>
<evidence type="ECO:0000256" key="5">
    <source>
        <dbReference type="SAM" id="Phobius"/>
    </source>
</evidence>
<dbReference type="AlphaFoldDB" id="A0A8J3N6P7"/>
<feature type="transmembrane region" description="Helical" evidence="5">
    <location>
        <begin position="6"/>
        <end position="22"/>
    </location>
</feature>
<accession>A0A8J3N6P7</accession>
<dbReference type="PANTHER" id="PTHR42038">
    <property type="match status" value="1"/>
</dbReference>
<keyword evidence="7" id="KW-1185">Reference proteome</keyword>
<dbReference type="Proteomes" id="UP000597444">
    <property type="component" value="Unassembled WGS sequence"/>
</dbReference>
<feature type="transmembrane region" description="Helical" evidence="5">
    <location>
        <begin position="176"/>
        <end position="196"/>
    </location>
</feature>
<name>A0A8J3N6P7_9CHLR</name>
<comment type="caution">
    <text evidence="6">The sequence shown here is derived from an EMBL/GenBank/DDBJ whole genome shotgun (WGS) entry which is preliminary data.</text>
</comment>
<dbReference type="EMBL" id="BNJK01000001">
    <property type="protein sequence ID" value="GHO96332.1"/>
    <property type="molecule type" value="Genomic_DNA"/>
</dbReference>
<comment type="subcellular location">
    <subcellularLocation>
        <location evidence="1">Membrane</location>
        <topology evidence="1">Multi-pass membrane protein</topology>
    </subcellularLocation>
</comment>
<dbReference type="GO" id="GO:0016020">
    <property type="term" value="C:membrane"/>
    <property type="evidence" value="ECO:0007669"/>
    <property type="project" value="UniProtKB-SubCell"/>
</dbReference>
<feature type="transmembrane region" description="Helical" evidence="5">
    <location>
        <begin position="149"/>
        <end position="170"/>
    </location>
</feature>
<keyword evidence="3 5" id="KW-1133">Transmembrane helix</keyword>
<evidence type="ECO:0000256" key="3">
    <source>
        <dbReference type="ARBA" id="ARBA00022989"/>
    </source>
</evidence>
<protein>
    <submittedName>
        <fullName evidence="6">Uncharacterized protein</fullName>
    </submittedName>
</protein>
<proteinExistence type="predicted"/>
<gene>
    <name evidence="6" type="ORF">KSF_063800</name>
</gene>
<evidence type="ECO:0000256" key="1">
    <source>
        <dbReference type="ARBA" id="ARBA00004141"/>
    </source>
</evidence>
<dbReference type="RefSeq" id="WP_220206969.1">
    <property type="nucleotide sequence ID" value="NZ_BNJK01000001.1"/>
</dbReference>
<evidence type="ECO:0000313" key="7">
    <source>
        <dbReference type="Proteomes" id="UP000597444"/>
    </source>
</evidence>
<dbReference type="Pfam" id="PF25129">
    <property type="entry name" value="Pyr4-TMTC"/>
    <property type="match status" value="1"/>
</dbReference>
<dbReference type="GO" id="GO:0016829">
    <property type="term" value="F:lyase activity"/>
    <property type="evidence" value="ECO:0007669"/>
    <property type="project" value="InterPro"/>
</dbReference>